<dbReference type="Proteomes" id="UP000762676">
    <property type="component" value="Unassembled WGS sequence"/>
</dbReference>
<feature type="compositionally biased region" description="Low complexity" evidence="11">
    <location>
        <begin position="784"/>
        <end position="806"/>
    </location>
</feature>
<dbReference type="SMART" id="SM00322">
    <property type="entry name" value="KH"/>
    <property type="match status" value="1"/>
</dbReference>
<feature type="region of interest" description="Disordered" evidence="11">
    <location>
        <begin position="1853"/>
        <end position="1906"/>
    </location>
</feature>
<dbReference type="InterPro" id="IPR036612">
    <property type="entry name" value="KH_dom_type_1_sf"/>
</dbReference>
<feature type="repeat" description="ANK" evidence="8">
    <location>
        <begin position="1503"/>
        <end position="1535"/>
    </location>
</feature>
<dbReference type="Pfam" id="PF00013">
    <property type="entry name" value="KH_1"/>
    <property type="match status" value="1"/>
</dbReference>
<evidence type="ECO:0000256" key="6">
    <source>
        <dbReference type="ARBA" id="ARBA00023043"/>
    </source>
</evidence>
<feature type="repeat" description="ANK" evidence="8">
    <location>
        <begin position="287"/>
        <end position="319"/>
    </location>
</feature>
<feature type="repeat" description="ANK" evidence="8">
    <location>
        <begin position="320"/>
        <end position="352"/>
    </location>
</feature>
<feature type="compositionally biased region" description="Acidic residues" evidence="11">
    <location>
        <begin position="1670"/>
        <end position="1681"/>
    </location>
</feature>
<dbReference type="InterPro" id="IPR004088">
    <property type="entry name" value="KH_dom_type_1"/>
</dbReference>
<feature type="compositionally biased region" description="Polar residues" evidence="11">
    <location>
        <begin position="2105"/>
        <end position="2123"/>
    </location>
</feature>
<dbReference type="Pfam" id="PF12796">
    <property type="entry name" value="Ank_2"/>
    <property type="match status" value="9"/>
</dbReference>
<dbReference type="InterPro" id="IPR047373">
    <property type="entry name" value="KH-I_MASK"/>
</dbReference>
<dbReference type="GO" id="GO:0003723">
    <property type="term" value="F:RNA binding"/>
    <property type="evidence" value="ECO:0007669"/>
    <property type="project" value="UniProtKB-UniRule"/>
</dbReference>
<feature type="repeat" description="ANK" evidence="8">
    <location>
        <begin position="1300"/>
        <end position="1332"/>
    </location>
</feature>
<feature type="compositionally biased region" description="Pro residues" evidence="11">
    <location>
        <begin position="966"/>
        <end position="978"/>
    </location>
</feature>
<feature type="repeat" description="ANK" evidence="8">
    <location>
        <begin position="516"/>
        <end position="548"/>
    </location>
</feature>
<keyword evidence="7 10" id="KW-0175">Coiled coil</keyword>
<dbReference type="SMART" id="SM00248">
    <property type="entry name" value="ANK"/>
    <property type="match status" value="24"/>
</dbReference>
<dbReference type="Gene3D" id="1.25.40.20">
    <property type="entry name" value="Ankyrin repeat-containing domain"/>
    <property type="match status" value="8"/>
</dbReference>
<feature type="repeat" description="ANK" evidence="8">
    <location>
        <begin position="220"/>
        <end position="252"/>
    </location>
</feature>
<feature type="compositionally biased region" description="Polar residues" evidence="11">
    <location>
        <begin position="2870"/>
        <end position="2898"/>
    </location>
</feature>
<feature type="region of interest" description="Disordered" evidence="11">
    <location>
        <begin position="127"/>
        <end position="150"/>
    </location>
</feature>
<keyword evidence="4" id="KW-0677">Repeat</keyword>
<evidence type="ECO:0000256" key="8">
    <source>
        <dbReference type="PROSITE-ProRule" id="PRU00023"/>
    </source>
</evidence>
<feature type="repeat" description="ANK" evidence="8">
    <location>
        <begin position="253"/>
        <end position="285"/>
    </location>
</feature>
<feature type="repeat" description="ANK" evidence="8">
    <location>
        <begin position="450"/>
        <end position="482"/>
    </location>
</feature>
<dbReference type="SUPFAM" id="SSF54791">
    <property type="entry name" value="Eukaryotic type KH-domain (KH-domain type I)"/>
    <property type="match status" value="1"/>
</dbReference>
<feature type="repeat" description="ANK" evidence="8">
    <location>
        <begin position="1470"/>
        <end position="1502"/>
    </location>
</feature>
<feature type="region of interest" description="Disordered" evidence="11">
    <location>
        <begin position="2073"/>
        <end position="2092"/>
    </location>
</feature>
<keyword evidence="3" id="KW-0597">Phosphoprotein</keyword>
<feature type="compositionally biased region" description="Polar residues" evidence="11">
    <location>
        <begin position="1736"/>
        <end position="1745"/>
    </location>
</feature>
<dbReference type="CDD" id="cd22404">
    <property type="entry name" value="KH-I_MASK"/>
    <property type="match status" value="1"/>
</dbReference>
<dbReference type="InterPro" id="IPR051631">
    <property type="entry name" value="Ankyrin-KH/SAM_domain"/>
</dbReference>
<dbReference type="PROSITE" id="PS50084">
    <property type="entry name" value="KH_TYPE_1"/>
    <property type="match status" value="1"/>
</dbReference>
<keyword evidence="5 9" id="KW-0694">RNA-binding</keyword>
<name>A0AAV4HDU5_9GAST</name>
<feature type="repeat" description="ANK" evidence="8">
    <location>
        <begin position="483"/>
        <end position="515"/>
    </location>
</feature>
<evidence type="ECO:0000256" key="4">
    <source>
        <dbReference type="ARBA" id="ARBA00022737"/>
    </source>
</evidence>
<comment type="caution">
    <text evidence="13">The sequence shown here is derived from an EMBL/GenBank/DDBJ whole genome shotgun (WGS) entry which is preliminary data.</text>
</comment>
<feature type="repeat" description="ANK" evidence="8">
    <location>
        <begin position="187"/>
        <end position="219"/>
    </location>
</feature>
<dbReference type="GO" id="GO:0045087">
    <property type="term" value="P:innate immune response"/>
    <property type="evidence" value="ECO:0007669"/>
    <property type="project" value="TreeGrafter"/>
</dbReference>
<evidence type="ECO:0000256" key="1">
    <source>
        <dbReference type="ARBA" id="ARBA00004496"/>
    </source>
</evidence>
<dbReference type="PROSITE" id="PS50088">
    <property type="entry name" value="ANK_REPEAT"/>
    <property type="match status" value="20"/>
</dbReference>
<feature type="compositionally biased region" description="Low complexity" evidence="11">
    <location>
        <begin position="930"/>
        <end position="941"/>
    </location>
</feature>
<dbReference type="SUPFAM" id="SSF48403">
    <property type="entry name" value="Ankyrin repeat"/>
    <property type="match status" value="3"/>
</dbReference>
<feature type="region of interest" description="Disordered" evidence="11">
    <location>
        <begin position="2383"/>
        <end position="2402"/>
    </location>
</feature>
<evidence type="ECO:0000256" key="2">
    <source>
        <dbReference type="ARBA" id="ARBA00022490"/>
    </source>
</evidence>
<evidence type="ECO:0000256" key="11">
    <source>
        <dbReference type="SAM" id="MobiDB-lite"/>
    </source>
</evidence>
<dbReference type="InterPro" id="IPR002110">
    <property type="entry name" value="Ankyrin_rpt"/>
</dbReference>
<reference evidence="13 14" key="1">
    <citation type="journal article" date="2021" name="Elife">
        <title>Chloroplast acquisition without the gene transfer in kleptoplastic sea slugs, Plakobranchus ocellatus.</title>
        <authorList>
            <person name="Maeda T."/>
            <person name="Takahashi S."/>
            <person name="Yoshida T."/>
            <person name="Shimamura S."/>
            <person name="Takaki Y."/>
            <person name="Nagai Y."/>
            <person name="Toyoda A."/>
            <person name="Suzuki Y."/>
            <person name="Arimoto A."/>
            <person name="Ishii H."/>
            <person name="Satoh N."/>
            <person name="Nishiyama T."/>
            <person name="Hasebe M."/>
            <person name="Maruyama T."/>
            <person name="Minagawa J."/>
            <person name="Obokata J."/>
            <person name="Shigenobu S."/>
        </authorList>
    </citation>
    <scope>NUCLEOTIDE SEQUENCE [LARGE SCALE GENOMIC DNA]</scope>
</reference>
<feature type="repeat" description="ANK" evidence="8">
    <location>
        <begin position="550"/>
        <end position="582"/>
    </location>
</feature>
<protein>
    <submittedName>
        <fullName evidence="13">Ankyrin repeat domain-containing protein 17</fullName>
    </submittedName>
</protein>
<feature type="repeat" description="ANK" evidence="8">
    <location>
        <begin position="386"/>
        <end position="418"/>
    </location>
</feature>
<keyword evidence="6 8" id="KW-0040">ANK repeat</keyword>
<feature type="compositionally biased region" description="Polar residues" evidence="11">
    <location>
        <begin position="2182"/>
        <end position="2196"/>
    </location>
</feature>
<sequence>MMQDVNIEKANKESRTVEIGQMSNELNLNLVPPRSAGNSVETHSNFGPDMSGSDMDEASELSCFITRSLPIAPIIFGINKQSKDGKPLSDPEVLRTLTSSVSSALDEAAQALHRMRDSQGQIVSDSMQLEAGSESDSIGHRPGSGSAADATEEGESLLSLACSAGYYELAQVLLAMKANVEDRGIKGDCTPLMEAASGGHVDIVRLLLLHHADINAQSRAGNTPLHYGACGGFKEVVQELMLNGANVEIHNENGHTPLMEAASAGHVDVAKILLEHGAGINTHSNEFKESALTLACYKGHLDMVKFLLEAGADQEHKTDEMHTALMEASMDGHVEVARLLLDSGAQVNMPADSFESPLTLAACGGHIELASLLIERGANIEEVNDEGYTPLMEAAREGHEDMVALLLSQGADINAQTEETQETALTLACCGGFLEVADFLLRSGALIERGCSTPLMEAAQEGHLELVSFLLKSGANVEAQTGTHDTALTYACENGHTDVAEALLECGAKLEHESEGGRTPLMKAARAGHLCTVQFLISKGADVNRTTTSNDQTVLSLACGGGHLAVVELLLQHNADANHKLKDGSTMVIEAAKGGHTQVVKLLLEWPDRFLVNTATDQLAQLSVADAPMDEPRVPVQGLANIVPPSEPDSQSPLATATLASALQGKTDLIHQTLQKPLVKRVGVGQQDSKLGNKFCGPVISETFQPFFSDGSIMDDKSIDVDEKMLPSGSAGQLLSKEEQILRRQQMLEELQKKERELNDKGHAQTLAQAQHELHLQTKLKHVSAGTPSTSAATASSSQSMPSSSMSSLANAASSVIAAAGANAVTKAEQLQSEDFKYLDLPSQPMCMADSINLEQFNDFAKLLASGEFGSAASPCPDEYLQFQTQLHQQQEHLLLQQQQQALQLSSPPLPQTSMVTYTPSPNAPSETRSVGSSSSGSCSGKNQGNKRNGTNKQGRNAKGAQSVQQPPPPPPPPPPPSSVVHPVKGPLLLPLANQQQTLLPQGQPVVFQTEHNGASQSLENAQIVGSTSPAMLDHTHLQQLQVLTHQIQSSHQQVSSSTSAAMSVQQQQQLLAYPQLLPQEQLLQQMLSQPGLQQQLQMQQISQQVQSTQQALQGVANTQVTSAPPAHLSQQQQQIFQQQQQQAQQLLHQQLQQLQQPLKIPATSGNHTIAINKPQVVRKQQRVVQTTTQTVIHQNSIVNVDGNLSHANVQNLGVPSSGAYASVDVNSQTESTHDTALTLACAGGHAELVRLLLAKGANIEHRDKKFFTPLILSATAGHVDVVEILLEKGADIEAQSERTKDTALSLACSGGRYEVVELLLSKNANKEHRNVSDYTPLSLAASGGYVAIIKLLLSQSAEINSRTGSKLGISPLMLAAMNGHTAAVKLLLDMGSDINAQIETNRNTALTLACFQGRHEVVSLLVDRKANIEHRAKTGLTPLMEAASGGYVEVGRVLLDKGADVNAPPVPSSRDTALTIAADKGHYRFVELLLHRGASVDVKNKKGNSPLWLACNGGHSDVVSLLVQADADIDSQDNRKVSCLMAAFRRGHIKVVKWMVKKVTQFPSENEIKRYIATITDKELQKKCNQCADVIVAAKDRQAAEANKNADSLLEEIKQEKEQAALKAEMAIKRRERRRERKKKSKPKDDKTDKDSGKNSSPEPDGDSNKKEDDEDEEEEDDIPENPTVLAKCLKENKAPKGKVGNSNSGPQGNHSNKPHPAGTESSSSASRLLHDTSDVPSAPSNASKVLGTGVTQGGAAAARANRDARKKQQKAARENRRESSDQDAGLRNVKQALQVTMAKMTSLFESVVTATAAVASTSSPLLVSSVKMMTSTGSSSSPVSRNQLSSVHSSNLVGLNQDGGSSLSSSSQLSSGTNSNKESSISSVNGGGNKSRSKKSNDIKHSSTTGIGDLDDFGVIPHVIKNMEKINGKTNVLKKISANDNKKDWVGDASFFEKIPSVSNRLTATVRSPRKWQGKDEGWKEVVRKNVSKKLTVPGNVISRLIGKGGCNINKIREVSGAHVEVEKSKGNSDRTVTIKGYPEAIRQANNLINAMVDEPEKDISELLARIGKGQKVSPAAEKPHPQKSSQSSSIADFAIGTFSVPTTSNSGVSSVATKSPAQVKSSGRTSRTSATSNSNVMSGTIGAWQNPVPGQALPASPRRSPQKQVTPSPGVGTRPAASVVTSLTPSSEKTSARQLIFGNERGKRSSPSPVVGLPAPVGTATASGPTSSASLSFTTAATSTIRGVVTSSTILASTHGKQPDPRNQVQLKPAMNVGSSASPSAGMSGSSTRFSRPLAGSSSSRPEPLPLPIVTSGGNGNHVDRNGHGGSIQQVPGSSVPGGHAVPGEYSPFNQSLFSNFLAKKEEQSDKMDFASVAAAGVVTTSPPSLQTPSNPVSVTSDSNAVDPALQAKAPGFKIPQRGNSPPFRPTESDPSMSSVYRMPSSVGGNILSSGQMPTNNALPPHLAGMQIRPHFMENEYLLRYQQLNQHRFRESAGLGPMMHPHMMMRDLGAAGIPMPGAMLPQNMPFNPNQQQPSLVQKDEYSKPHRPMTLPEIKGALNPNAPEFQLPGSGGPLMNGFDRPLHLMNNMSMPMAGDLSGRMGISGDHSSPSASPNTGVNMGSLNAGTMPQMMQPGDMMGTGAPMQYMLHQVRPSSSVGNIGGGGSSPPQLNSVRMAAGPQHMIPPGMPSTVIGASTNPGYLSQSQGHQPQRAHSPMQNLAGGRPNSAPSIHQDAAIIGPNRSGSPLAARTSPPEPTKHIIQPIGGERKKGPTRQIPPMPNTGSFGTMWRYNNSGGNMGYPPRMSDGDEESMNYGMHSQTQYNETGGMPGGDGDHSGMNHASGMMVQGMYGNGSFPMGPMFQPKGACGDSQGQPLWSTAMTSAPSDPSESERWQSWNQ</sequence>
<dbReference type="PANTHER" id="PTHR23206:SF8">
    <property type="entry name" value="ANKYRIN REPEAT AND KH DOMAIN-CONTAINING 1"/>
    <property type="match status" value="1"/>
</dbReference>
<evidence type="ECO:0000313" key="14">
    <source>
        <dbReference type="Proteomes" id="UP000762676"/>
    </source>
</evidence>
<evidence type="ECO:0000259" key="12">
    <source>
        <dbReference type="SMART" id="SM00322"/>
    </source>
</evidence>
<feature type="compositionally biased region" description="Polar residues" evidence="11">
    <location>
        <begin position="1702"/>
        <end position="1713"/>
    </location>
</feature>
<feature type="region of interest" description="Disordered" evidence="11">
    <location>
        <begin position="2862"/>
        <end position="2898"/>
    </location>
</feature>
<feature type="repeat" description="ANK" evidence="8">
    <location>
        <begin position="1333"/>
        <end position="1365"/>
    </location>
</feature>
<feature type="region of interest" description="Disordered" evidence="11">
    <location>
        <begin position="1628"/>
        <end position="1788"/>
    </location>
</feature>
<feature type="compositionally biased region" description="Polar residues" evidence="11">
    <location>
        <begin position="2386"/>
        <end position="2402"/>
    </location>
</feature>
<dbReference type="FunFam" id="1.25.40.20:FF:000055">
    <property type="entry name" value="ankyrin repeat domain-containing protein 17 isoform X2"/>
    <property type="match status" value="1"/>
</dbReference>
<feature type="compositionally biased region" description="Basic residues" evidence="11">
    <location>
        <begin position="1631"/>
        <end position="1643"/>
    </location>
</feature>
<evidence type="ECO:0000256" key="5">
    <source>
        <dbReference type="ARBA" id="ARBA00022884"/>
    </source>
</evidence>
<dbReference type="PROSITE" id="PS50297">
    <property type="entry name" value="ANK_REP_REGION"/>
    <property type="match status" value="18"/>
</dbReference>
<feature type="region of interest" description="Disordered" evidence="11">
    <location>
        <begin position="2275"/>
        <end position="2347"/>
    </location>
</feature>
<gene>
    <name evidence="13" type="ORF">ElyMa_004422800</name>
</gene>
<organism evidence="13 14">
    <name type="scientific">Elysia marginata</name>
    <dbReference type="NCBI Taxonomy" id="1093978"/>
    <lineage>
        <taxon>Eukaryota</taxon>
        <taxon>Metazoa</taxon>
        <taxon>Spiralia</taxon>
        <taxon>Lophotrochozoa</taxon>
        <taxon>Mollusca</taxon>
        <taxon>Gastropoda</taxon>
        <taxon>Heterobranchia</taxon>
        <taxon>Euthyneura</taxon>
        <taxon>Panpulmonata</taxon>
        <taxon>Sacoglossa</taxon>
        <taxon>Placobranchoidea</taxon>
        <taxon>Plakobranchidae</taxon>
        <taxon>Elysia</taxon>
    </lineage>
</organism>
<feature type="compositionally biased region" description="Polar residues" evidence="11">
    <location>
        <begin position="915"/>
        <end position="929"/>
    </location>
</feature>
<feature type="coiled-coil region" evidence="10">
    <location>
        <begin position="734"/>
        <end position="764"/>
    </location>
</feature>
<feature type="compositionally biased region" description="Polar residues" evidence="11">
    <location>
        <begin position="942"/>
        <end position="955"/>
    </location>
</feature>
<dbReference type="PRINTS" id="PR01415">
    <property type="entry name" value="ANKYRIN"/>
</dbReference>
<evidence type="ECO:0000256" key="3">
    <source>
        <dbReference type="ARBA" id="ARBA00022553"/>
    </source>
</evidence>
<feature type="region of interest" description="Disordered" evidence="11">
    <location>
        <begin position="899"/>
        <end position="985"/>
    </location>
</feature>
<feature type="repeat" description="ANK" evidence="8">
    <location>
        <begin position="1266"/>
        <end position="1298"/>
    </location>
</feature>
<feature type="compositionally biased region" description="Basic and acidic residues" evidence="11">
    <location>
        <begin position="1773"/>
        <end position="1782"/>
    </location>
</feature>
<evidence type="ECO:0000256" key="9">
    <source>
        <dbReference type="PROSITE-ProRule" id="PRU00117"/>
    </source>
</evidence>
<dbReference type="Gene3D" id="3.30.1370.10">
    <property type="entry name" value="K Homology domain, type 1"/>
    <property type="match status" value="1"/>
</dbReference>
<dbReference type="FunFam" id="1.25.40.20:FF:000026">
    <property type="entry name" value="ankyrin repeat domain-containing protein 17 isoform X3"/>
    <property type="match status" value="1"/>
</dbReference>
<feature type="compositionally biased region" description="Low complexity" evidence="11">
    <location>
        <begin position="2222"/>
        <end position="2233"/>
    </location>
</feature>
<feature type="repeat" description="ANK" evidence="8">
    <location>
        <begin position="1435"/>
        <end position="1467"/>
    </location>
</feature>
<feature type="domain" description="K Homology" evidence="12">
    <location>
        <begin position="1987"/>
        <end position="2056"/>
    </location>
</feature>
<feature type="region of interest" description="Disordered" evidence="11">
    <location>
        <begin position="2701"/>
        <end position="2785"/>
    </location>
</feature>
<dbReference type="InterPro" id="IPR004087">
    <property type="entry name" value="KH_dom"/>
</dbReference>
<feature type="repeat" description="ANK" evidence="8">
    <location>
        <begin position="353"/>
        <end position="385"/>
    </location>
</feature>
<evidence type="ECO:0000313" key="13">
    <source>
        <dbReference type="EMBL" id="GFR95208.1"/>
    </source>
</evidence>
<dbReference type="FunFam" id="1.25.40.20:FF:000012">
    <property type="entry name" value="ankyrin repeat domain-containing protein 17 isoform X1"/>
    <property type="match status" value="1"/>
</dbReference>
<dbReference type="InterPro" id="IPR036770">
    <property type="entry name" value="Ankyrin_rpt-contain_sf"/>
</dbReference>
<accession>A0AAV4HDU5</accession>
<feature type="region of interest" description="Disordered" evidence="11">
    <location>
        <begin position="2105"/>
        <end position="2233"/>
    </location>
</feature>
<feature type="repeat" description="ANK" evidence="8">
    <location>
        <begin position="1368"/>
        <end position="1400"/>
    </location>
</feature>
<comment type="subcellular location">
    <subcellularLocation>
        <location evidence="1">Cytoplasm</location>
    </subcellularLocation>
</comment>
<feature type="compositionally biased region" description="Low complexity" evidence="11">
    <location>
        <begin position="2277"/>
        <end position="2290"/>
    </location>
</feature>
<dbReference type="GO" id="GO:0005634">
    <property type="term" value="C:nucleus"/>
    <property type="evidence" value="ECO:0007669"/>
    <property type="project" value="UniProtKB-ARBA"/>
</dbReference>
<keyword evidence="14" id="KW-1185">Reference proteome</keyword>
<feature type="compositionally biased region" description="Low complexity" evidence="11">
    <location>
        <begin position="1856"/>
        <end position="1878"/>
    </location>
</feature>
<keyword evidence="2" id="KW-0963">Cytoplasm</keyword>
<dbReference type="GO" id="GO:0005737">
    <property type="term" value="C:cytoplasm"/>
    <property type="evidence" value="ECO:0007669"/>
    <property type="project" value="UniProtKB-SubCell"/>
</dbReference>
<feature type="region of interest" description="Disordered" evidence="11">
    <location>
        <begin position="780"/>
        <end position="806"/>
    </location>
</feature>
<proteinExistence type="predicted"/>
<feature type="repeat" description="ANK" evidence="8">
    <location>
        <begin position="1233"/>
        <end position="1265"/>
    </location>
</feature>
<dbReference type="FunFam" id="1.25.40.20:FF:000046">
    <property type="entry name" value="Ankyrin repeat and KH domain-containing protein 1"/>
    <property type="match status" value="1"/>
</dbReference>
<dbReference type="PANTHER" id="PTHR23206">
    <property type="entry name" value="MASK PROTEIN"/>
    <property type="match status" value="1"/>
</dbReference>
<feature type="compositionally biased region" description="Basic and acidic residues" evidence="11">
    <location>
        <begin position="1644"/>
        <end position="1654"/>
    </location>
</feature>
<feature type="region of interest" description="Disordered" evidence="11">
    <location>
        <begin position="2412"/>
        <end position="2438"/>
    </location>
</feature>
<evidence type="ECO:0000256" key="7">
    <source>
        <dbReference type="ARBA" id="ARBA00023054"/>
    </source>
</evidence>
<evidence type="ECO:0000256" key="10">
    <source>
        <dbReference type="SAM" id="Coils"/>
    </source>
</evidence>
<feature type="repeat" description="ANK" evidence="8">
    <location>
        <begin position="1402"/>
        <end position="1434"/>
    </location>
</feature>
<feature type="compositionally biased region" description="Low complexity" evidence="11">
    <location>
        <begin position="2124"/>
        <end position="2138"/>
    </location>
</feature>
<dbReference type="EMBL" id="BMAT01008917">
    <property type="protein sequence ID" value="GFR95208.1"/>
    <property type="molecule type" value="Genomic_DNA"/>
</dbReference>